<feature type="compositionally biased region" description="Polar residues" evidence="1">
    <location>
        <begin position="277"/>
        <end position="292"/>
    </location>
</feature>
<comment type="caution">
    <text evidence="2">The sequence shown here is derived from an EMBL/GenBank/DDBJ whole genome shotgun (WGS) entry which is preliminary data.</text>
</comment>
<feature type="compositionally biased region" description="Polar residues" evidence="1">
    <location>
        <begin position="305"/>
        <end position="331"/>
    </location>
</feature>
<feature type="compositionally biased region" description="Polar residues" evidence="1">
    <location>
        <begin position="355"/>
        <end position="369"/>
    </location>
</feature>
<feature type="compositionally biased region" description="Basic and acidic residues" evidence="1">
    <location>
        <begin position="465"/>
        <end position="481"/>
    </location>
</feature>
<name>A0AAD9MX16_9ANNE</name>
<evidence type="ECO:0000313" key="3">
    <source>
        <dbReference type="Proteomes" id="UP001208570"/>
    </source>
</evidence>
<organism evidence="2 3">
    <name type="scientific">Paralvinella palmiformis</name>
    <dbReference type="NCBI Taxonomy" id="53620"/>
    <lineage>
        <taxon>Eukaryota</taxon>
        <taxon>Metazoa</taxon>
        <taxon>Spiralia</taxon>
        <taxon>Lophotrochozoa</taxon>
        <taxon>Annelida</taxon>
        <taxon>Polychaeta</taxon>
        <taxon>Sedentaria</taxon>
        <taxon>Canalipalpata</taxon>
        <taxon>Terebellida</taxon>
        <taxon>Terebelliformia</taxon>
        <taxon>Alvinellidae</taxon>
        <taxon>Paralvinella</taxon>
    </lineage>
</organism>
<evidence type="ECO:0000313" key="2">
    <source>
        <dbReference type="EMBL" id="KAK2148942.1"/>
    </source>
</evidence>
<dbReference type="Proteomes" id="UP001208570">
    <property type="component" value="Unassembled WGS sequence"/>
</dbReference>
<dbReference type="AlphaFoldDB" id="A0AAD9MX16"/>
<evidence type="ECO:0000256" key="1">
    <source>
        <dbReference type="SAM" id="MobiDB-lite"/>
    </source>
</evidence>
<feature type="region of interest" description="Disordered" evidence="1">
    <location>
        <begin position="201"/>
        <end position="488"/>
    </location>
</feature>
<feature type="compositionally biased region" description="Polar residues" evidence="1">
    <location>
        <begin position="220"/>
        <end position="233"/>
    </location>
</feature>
<protein>
    <submittedName>
        <fullName evidence="2">Uncharacterized protein</fullName>
    </submittedName>
</protein>
<feature type="compositionally biased region" description="Low complexity" evidence="1">
    <location>
        <begin position="407"/>
        <end position="424"/>
    </location>
</feature>
<feature type="compositionally biased region" description="Basic and acidic residues" evidence="1">
    <location>
        <begin position="250"/>
        <end position="264"/>
    </location>
</feature>
<sequence>MEAAVLRYHKHLDRFVQLQKTRKQISEMYRDQNTDQSIVGCFGEVRNILGNRPADVLVVNEVDPTSVQLAYDEERIPQSVLPALGGFNEASRLVKELLQEGPLLAVSVDDVIFAENAMRAKIATISKGKEASAVNRCLDHYLYDIRQFYYIKTMLGKIKDETRLVHCQLQEAVQEMGAKRAPGDTMAICDDLVKLDTEGTLSSGVSEANERSIPMDQEQTRAQVQETPYTNKNADVDSASRPTMDADAEAGDRSVVRTISDDSSSKQATAEVEGTPDNEQTPDVSVADQTPDVSVAEHTPDVSVAEQTPDVSVAENTPDVSVAEQTSNVSVAEQPPDVSVSEQTREVSVAEHTLGVSTTEQTPDVSVTEKSSDASVVEHTGWSPDESDPDRTPDTSRDNCSTSTCSTDQRTMDTTTTVDQVAADISADFRTDESASFITDEGELSYANHKEQSDDAEDGQSSDHQTTRESFEDSESFRADREDDDDDA</sequence>
<dbReference type="EMBL" id="JAODUP010000474">
    <property type="protein sequence ID" value="KAK2148942.1"/>
    <property type="molecule type" value="Genomic_DNA"/>
</dbReference>
<accession>A0AAD9MX16</accession>
<proteinExistence type="predicted"/>
<keyword evidence="3" id="KW-1185">Reference proteome</keyword>
<gene>
    <name evidence="2" type="ORF">LSH36_474g04027</name>
</gene>
<reference evidence="2" key="1">
    <citation type="journal article" date="2023" name="Mol. Biol. Evol.">
        <title>Third-Generation Sequencing Reveals the Adaptive Role of the Epigenome in Three Deep-Sea Polychaetes.</title>
        <authorList>
            <person name="Perez M."/>
            <person name="Aroh O."/>
            <person name="Sun Y."/>
            <person name="Lan Y."/>
            <person name="Juniper S.K."/>
            <person name="Young C.R."/>
            <person name="Angers B."/>
            <person name="Qian P.Y."/>
        </authorList>
    </citation>
    <scope>NUCLEOTIDE SEQUENCE</scope>
    <source>
        <strain evidence="2">P08H-3</strain>
    </source>
</reference>